<feature type="region of interest" description="Disordered" evidence="8">
    <location>
        <begin position="173"/>
        <end position="251"/>
    </location>
</feature>
<evidence type="ECO:0000259" key="9">
    <source>
        <dbReference type="PROSITE" id="PS50002"/>
    </source>
</evidence>
<evidence type="ECO:0000256" key="6">
    <source>
        <dbReference type="PROSITE-ProRule" id="PRU00192"/>
    </source>
</evidence>
<evidence type="ECO:0000256" key="2">
    <source>
        <dbReference type="ARBA" id="ARBA00010749"/>
    </source>
</evidence>
<dbReference type="InterPro" id="IPR036028">
    <property type="entry name" value="SH3-like_dom_sf"/>
</dbReference>
<evidence type="ECO:0000256" key="8">
    <source>
        <dbReference type="SAM" id="MobiDB-lite"/>
    </source>
</evidence>
<evidence type="ECO:0000256" key="1">
    <source>
        <dbReference type="ARBA" id="ARBA00004496"/>
    </source>
</evidence>
<feature type="region of interest" description="Disordered" evidence="8">
    <location>
        <begin position="1959"/>
        <end position="2076"/>
    </location>
</feature>
<dbReference type="SUPFAM" id="SSF49265">
    <property type="entry name" value="Fibronectin type III"/>
    <property type="match status" value="2"/>
</dbReference>
<keyword evidence="11" id="KW-1185">Reference proteome</keyword>
<feature type="domain" description="SH3" evidence="9">
    <location>
        <begin position="1776"/>
        <end position="1844"/>
    </location>
</feature>
<feature type="compositionally biased region" description="Basic and acidic residues" evidence="8">
    <location>
        <begin position="493"/>
        <end position="523"/>
    </location>
</feature>
<feature type="compositionally biased region" description="Basic residues" evidence="8">
    <location>
        <begin position="2053"/>
        <end position="2076"/>
    </location>
</feature>
<feature type="region of interest" description="Disordered" evidence="8">
    <location>
        <begin position="1871"/>
        <end position="1901"/>
    </location>
</feature>
<keyword evidence="7" id="KW-0175">Coiled coil</keyword>
<feature type="compositionally biased region" description="Basic and acidic residues" evidence="8">
    <location>
        <begin position="173"/>
        <end position="192"/>
    </location>
</feature>
<feature type="compositionally biased region" description="Polar residues" evidence="8">
    <location>
        <begin position="816"/>
        <end position="829"/>
    </location>
</feature>
<feature type="compositionally biased region" description="Low complexity" evidence="8">
    <location>
        <begin position="800"/>
        <end position="813"/>
    </location>
</feature>
<keyword evidence="3 6" id="KW-0728">SH3 domain</keyword>
<feature type="region of interest" description="Disordered" evidence="8">
    <location>
        <begin position="778"/>
        <end position="843"/>
    </location>
</feature>
<dbReference type="Gene3D" id="2.60.40.10">
    <property type="entry name" value="Immunoglobulins"/>
    <property type="match status" value="1"/>
</dbReference>
<keyword evidence="4" id="KW-0963">Cytoplasm</keyword>
<feature type="region of interest" description="Disordered" evidence="8">
    <location>
        <begin position="458"/>
        <end position="523"/>
    </location>
</feature>
<feature type="compositionally biased region" description="Basic and acidic residues" evidence="8">
    <location>
        <begin position="1723"/>
        <end position="1739"/>
    </location>
</feature>
<dbReference type="FunFam" id="2.30.30.40:FF:000006">
    <property type="entry name" value="RIMS-binding protein 2 isoform X1"/>
    <property type="match status" value="1"/>
</dbReference>
<accession>A0AA88ILS1</accession>
<dbReference type="Pfam" id="PF07653">
    <property type="entry name" value="SH3_2"/>
    <property type="match status" value="3"/>
</dbReference>
<dbReference type="Gene3D" id="2.30.30.40">
    <property type="entry name" value="SH3 Domains"/>
    <property type="match status" value="3"/>
</dbReference>
<feature type="domain" description="SH3" evidence="9">
    <location>
        <begin position="860"/>
        <end position="927"/>
    </location>
</feature>
<feature type="region of interest" description="Disordered" evidence="8">
    <location>
        <begin position="1351"/>
        <end position="1423"/>
    </location>
</feature>
<feature type="coiled-coil region" evidence="7">
    <location>
        <begin position="294"/>
        <end position="371"/>
    </location>
</feature>
<feature type="compositionally biased region" description="Polar residues" evidence="8">
    <location>
        <begin position="1973"/>
        <end position="2009"/>
    </location>
</feature>
<protein>
    <recommendedName>
        <fullName evidence="9">SH3 domain-containing protein</fullName>
    </recommendedName>
</protein>
<feature type="compositionally biased region" description="Acidic residues" evidence="8">
    <location>
        <begin position="1467"/>
        <end position="1477"/>
    </location>
</feature>
<dbReference type="FunFam" id="2.60.40.10:FF:000072">
    <property type="entry name" value="RIMS-binding protein 2 isoform X1"/>
    <property type="match status" value="1"/>
</dbReference>
<dbReference type="InterPro" id="IPR035753">
    <property type="entry name" value="RIM-BP_SH3_2"/>
</dbReference>
<dbReference type="InterPro" id="IPR040325">
    <property type="entry name" value="RIMBP1/2/3"/>
</dbReference>
<feature type="coiled-coil region" evidence="7">
    <location>
        <begin position="402"/>
        <end position="455"/>
    </location>
</feature>
<dbReference type="Proteomes" id="UP001187315">
    <property type="component" value="Unassembled WGS sequence"/>
</dbReference>
<comment type="subcellular location">
    <subcellularLocation>
        <location evidence="1">Cytoplasm</location>
    </subcellularLocation>
</comment>
<dbReference type="Pfam" id="PF25566">
    <property type="entry name" value="RIMB1_N"/>
    <property type="match status" value="1"/>
</dbReference>
<dbReference type="FunFam" id="2.30.30.40:FF:000023">
    <property type="entry name" value="RIMS-binding protein 2 isoform F"/>
    <property type="match status" value="1"/>
</dbReference>
<evidence type="ECO:0000256" key="3">
    <source>
        <dbReference type="ARBA" id="ARBA00022443"/>
    </source>
</evidence>
<reference evidence="10" key="1">
    <citation type="submission" date="2023-08" db="EMBL/GenBank/DDBJ databases">
        <title>Pelteobagrus vachellii genome.</title>
        <authorList>
            <person name="Liu H."/>
        </authorList>
    </citation>
    <scope>NUCLEOTIDE SEQUENCE</scope>
    <source>
        <strain evidence="10">PRFRI_2022a</strain>
        <tissue evidence="10">Muscle</tissue>
    </source>
</reference>
<dbReference type="SMART" id="SM00326">
    <property type="entry name" value="SH3"/>
    <property type="match status" value="3"/>
</dbReference>
<feature type="compositionally biased region" description="Basic and acidic residues" evidence="8">
    <location>
        <begin position="1960"/>
        <end position="1972"/>
    </location>
</feature>
<feature type="region of interest" description="Disordered" evidence="8">
    <location>
        <begin position="1531"/>
        <end position="1552"/>
    </location>
</feature>
<dbReference type="SUPFAM" id="SSF50044">
    <property type="entry name" value="SH3-domain"/>
    <property type="match status" value="3"/>
</dbReference>
<feature type="region of interest" description="Disordered" evidence="8">
    <location>
        <begin position="1570"/>
        <end position="1610"/>
    </location>
</feature>
<feature type="compositionally biased region" description="Basic and acidic residues" evidence="8">
    <location>
        <begin position="1454"/>
        <end position="1465"/>
    </location>
</feature>
<evidence type="ECO:0000313" key="10">
    <source>
        <dbReference type="EMBL" id="KAK2816305.1"/>
    </source>
</evidence>
<dbReference type="PANTHER" id="PTHR14234:SF20">
    <property type="entry name" value="PERIPHERAL-TYPE BENZODIAZEPINE RECEPTOR-ASSOCIATED PROTEIN 1"/>
    <property type="match status" value="1"/>
</dbReference>
<dbReference type="Pfam" id="PF25523">
    <property type="entry name" value="Ig_RIMBP2"/>
    <property type="match status" value="1"/>
</dbReference>
<dbReference type="CDD" id="cd00063">
    <property type="entry name" value="FN3"/>
    <property type="match status" value="1"/>
</dbReference>
<dbReference type="InterPro" id="IPR003961">
    <property type="entry name" value="FN3_dom"/>
</dbReference>
<evidence type="ECO:0000256" key="4">
    <source>
        <dbReference type="ARBA" id="ARBA00022490"/>
    </source>
</evidence>
<organism evidence="10 11">
    <name type="scientific">Tachysurus vachellii</name>
    <name type="common">Darkbarbel catfish</name>
    <name type="synonym">Pelteobagrus vachellii</name>
    <dbReference type="NCBI Taxonomy" id="175792"/>
    <lineage>
        <taxon>Eukaryota</taxon>
        <taxon>Metazoa</taxon>
        <taxon>Chordata</taxon>
        <taxon>Craniata</taxon>
        <taxon>Vertebrata</taxon>
        <taxon>Euteleostomi</taxon>
        <taxon>Actinopterygii</taxon>
        <taxon>Neopterygii</taxon>
        <taxon>Teleostei</taxon>
        <taxon>Ostariophysi</taxon>
        <taxon>Siluriformes</taxon>
        <taxon>Bagridae</taxon>
        <taxon>Tachysurus</taxon>
    </lineage>
</organism>
<evidence type="ECO:0000313" key="11">
    <source>
        <dbReference type="Proteomes" id="UP001187315"/>
    </source>
</evidence>
<dbReference type="EMBL" id="JAVHJS010000025">
    <property type="protein sequence ID" value="KAK2816305.1"/>
    <property type="molecule type" value="Genomic_DNA"/>
</dbReference>
<dbReference type="InterPro" id="IPR001452">
    <property type="entry name" value="SH3_domain"/>
</dbReference>
<proteinExistence type="inferred from homology"/>
<evidence type="ECO:0000256" key="5">
    <source>
        <dbReference type="ARBA" id="ARBA00022737"/>
    </source>
</evidence>
<dbReference type="InterPro" id="IPR036116">
    <property type="entry name" value="FN3_sf"/>
</dbReference>
<feature type="compositionally biased region" description="Polar residues" evidence="8">
    <location>
        <begin position="1585"/>
        <end position="1595"/>
    </location>
</feature>
<dbReference type="InterPro" id="IPR057950">
    <property type="entry name" value="RIMB1/RIM3A-C-like_N"/>
</dbReference>
<sequence>MDKNEADCTHQCLFSRKENLQSRSHLLLNKKAKKVSPCQCSLETSSQPIPGFGSEKEKVLELPWTYVENQHFDYADLKQACELHQRLADEITGIVTPDRTTKAGKKLSGINSGCKGNGAIYRKLEGLLKTLHGEADKEQAGLLQCLWEEVELEKSYFLCHLLDVHGHPSLMAEKKKDKVTNKPAEWRSENSRSADLSDSFKEGKQLVTNYYPDSQKHPPMKKFKQGLESSSETEDSGKYPPSSSLVEEKTNKGDLYRTFPDVGWELLSSRPSLEKLSPSRCSEDNMKDTDGTDYDCLVRQNSELLRALEDLEKTVSTLREENSLLRKSSCPETEDKVKRLRRKNAELAVIAKRLEERAHKLQEANLKVVNAPIPMKPGAVEQYKRAFARQRARDLAQHADTLLSKDKEIAALQHECRQLKARMGQDKAAPCPAGMVDFERLLKESQKEVLRLQRQLSVSSVLDQSSTGGAENEREQKEPPPVVNEVHVKKKETHGEEKEESRAQVTAEQDRNSTHPEEQTQKECIEILESELSKKRKECEGLEHEVRKRQKRCLDLESQLEDERGKNERLTEEAELLRRKAQLLEQSQVENEELREELSAVSAQYSSVLEENQRLRAKLENLEQVLKHMREVAERRQQLELEHEQALAILKFKQDEIKRLQRAQLFAKREHEGVVQMLETKVRDLEQKCRNQGEQFSLLSQELDKFRLQASKIDLSAPGLLCTSLTQLPNGLSLPTDTGTSASWDDIAFWSLEGNEALCDVSEQDLASVIRAGTASYSAGLSQSERSPGAKHRELPRLNPKSASTSSASPPKSENTHLSPKSAATSRKASPTHEVDTASEVEELDIDVSPVPFPASRGAAKLQVFIARYSYNPYDGPNDNPEVELPLTAGEYIYVYGDMDDDGFYEGELMDGRRGLVPSNFVERVSDDEAHEATDFSHNSFLESSIHSMSERPHPQHVRIGHSITDRTEVSATSDMSKTGTIPLVNGLDMDLDLEDDTESHIVPHPHKLTLIKQLAKSIVLGWEAPAGGVTVQSYNVYVDQELRLSVPMGSPTKAVLEKIDTGLKTHHVAVQSVTEHGTSDPLRCCMLVGKDVSAAPSQLRIERIMATSARISWLPSNSNYTHAVSLNGELCELLQAGRHSLRLGDLMPGPPDAPLDVQLEQGPTPGIAQISWLPVTIDAAGTSNGVRVTGYTIYADKKKMLEVSSPTAGSALIGPSQIEMLRAAHEITVRTMSPHGESADSTPVNVPAKLPAIMAGASMPPCQLVPAHSSVLTTGATKKEPSRHGQIQLWLRRRDSHFLVPVPMCRWVKSAKVYETVPVPNVVPTPVPAPVSMHTATPPAQPNLALKTLESSKDHESPRPLQRSITSVSDFLDDPLPHKSSPTPSMPKVMVPGTDVLDVPDTHPLRPPNPSPVESEPEGERENTRLVSIEEFLRPEPVPRTKVYAGGLMDPPPDYHVESSRSDLSDILEEEEEDLYSETAADATPKTYNSGPAGRPEGWEADSDEEVLENILKLHPQVFANKQLFSIPEVTEEEDNSESEPHCRQSPTTGHFLCQPVSEKCQSCGDKAKTARNRGTTKGRPQPGKSSINTVDTTNYEDDEEVDLDSDSSLYVGPCSREVTPRRAYLAHKERDRLRREALLRSHMTSHLATSGVKGQGPYMLSRTVCHVKTPAVEIDVEYGTDNDDEASQLDPEEVVVEQMSSEWWVEGGNHDYHHTSSSRQTKKDTLTTMESGHHQWEAEGLADSRTAWCGPKDISPKLNRSETRLPRDAPIGDSEVRIFVALFPYDPSTMSPNRDAAEEELPFREGQIIKVYGDKDADGFYRGESGGRHGYVPCNMVSEIQVDDEETRDQLLQQGFLSTESSIEKMGTRSLAQLPHRPAPPPKPRRSKKDNARHSTVAMGNPVPRRMVAIFDYDPRESSPNADIEAELTFNAGDIIYVFGDMDDDGLVPSNFLQAFPENRDKTAEPDHTRANIQRDSQVSHAVSVEQTEPLTSSPPDKTQTEPTSQPDLYRNLLPDQQPVHHPGPAPCSGHTPPVLPAPEDHAVPDTSSLGKKKKGFFSKGKKLFKKLGSSKKE</sequence>
<dbReference type="InterPro" id="IPR057884">
    <property type="entry name" value="FN3_RIM-BP1/2/3"/>
</dbReference>
<comment type="caution">
    <text evidence="10">The sequence shown here is derived from an EMBL/GenBank/DDBJ whole genome shotgun (WGS) entry which is preliminary data.</text>
</comment>
<feature type="region of interest" description="Disordered" evidence="8">
    <location>
        <begin position="1709"/>
        <end position="1771"/>
    </location>
</feature>
<keyword evidence="5" id="KW-0677">Repeat</keyword>
<feature type="region of interest" description="Disordered" evidence="8">
    <location>
        <begin position="1447"/>
        <end position="1505"/>
    </location>
</feature>
<dbReference type="CDD" id="cd12012">
    <property type="entry name" value="SH3_RIM-BP_2"/>
    <property type="match status" value="1"/>
</dbReference>
<dbReference type="CDD" id="cd12014">
    <property type="entry name" value="SH3_RIM-BP_1"/>
    <property type="match status" value="1"/>
</dbReference>
<dbReference type="InterPro" id="IPR013783">
    <property type="entry name" value="Ig-like_fold"/>
</dbReference>
<comment type="similarity">
    <text evidence="2">Belongs to the RIMBP family.</text>
</comment>
<gene>
    <name evidence="10" type="ORF">Q7C36_022576</name>
</gene>
<dbReference type="PROSITE" id="PS50002">
    <property type="entry name" value="SH3"/>
    <property type="match status" value="2"/>
</dbReference>
<name>A0AA88ILS1_TACVA</name>
<dbReference type="PANTHER" id="PTHR14234">
    <property type="entry name" value="RIM BINDING PROTEIN-RELATED"/>
    <property type="match status" value="1"/>
</dbReference>
<feature type="compositionally biased region" description="Acidic residues" evidence="8">
    <location>
        <begin position="1596"/>
        <end position="1607"/>
    </location>
</feature>
<feature type="coiled-coil region" evidence="7">
    <location>
        <begin position="525"/>
        <end position="695"/>
    </location>
</feature>
<evidence type="ECO:0000256" key="7">
    <source>
        <dbReference type="SAM" id="Coils"/>
    </source>
</evidence>